<evidence type="ECO:0000256" key="1">
    <source>
        <dbReference type="ARBA" id="ARBA00022692"/>
    </source>
</evidence>
<dbReference type="eggNOG" id="ENOG502S1RY">
    <property type="taxonomic scope" value="Eukaryota"/>
</dbReference>
<protein>
    <recommendedName>
        <fullName evidence="8">GET complex, subunit GET2</fullName>
    </recommendedName>
</protein>
<dbReference type="STRING" id="717646.M2MU25"/>
<dbReference type="PANTHER" id="PTHR28263">
    <property type="entry name" value="GOLGI TO ER TRAFFIC PROTEIN 2"/>
    <property type="match status" value="1"/>
</dbReference>
<dbReference type="OrthoDB" id="5393181at2759"/>
<dbReference type="Pfam" id="PF08690">
    <property type="entry name" value="GET2"/>
    <property type="match status" value="1"/>
</dbReference>
<keyword evidence="1 5" id="KW-0812">Transmembrane</keyword>
<evidence type="ECO:0000313" key="6">
    <source>
        <dbReference type="EMBL" id="EMC95048.1"/>
    </source>
</evidence>
<dbReference type="GeneID" id="19107785"/>
<gene>
    <name evidence="6" type="ORF">BAUCODRAFT_123531</name>
</gene>
<reference evidence="6 7" key="1">
    <citation type="journal article" date="2012" name="PLoS Pathog.">
        <title>Diverse lifestyles and strategies of plant pathogenesis encoded in the genomes of eighteen Dothideomycetes fungi.</title>
        <authorList>
            <person name="Ohm R.A."/>
            <person name="Feau N."/>
            <person name="Henrissat B."/>
            <person name="Schoch C.L."/>
            <person name="Horwitz B.A."/>
            <person name="Barry K.W."/>
            <person name="Condon B.J."/>
            <person name="Copeland A.C."/>
            <person name="Dhillon B."/>
            <person name="Glaser F."/>
            <person name="Hesse C.N."/>
            <person name="Kosti I."/>
            <person name="LaButti K."/>
            <person name="Lindquist E.A."/>
            <person name="Lucas S."/>
            <person name="Salamov A.A."/>
            <person name="Bradshaw R.E."/>
            <person name="Ciuffetti L."/>
            <person name="Hamelin R.C."/>
            <person name="Kema G.H.J."/>
            <person name="Lawrence C."/>
            <person name="Scott J.A."/>
            <person name="Spatafora J.W."/>
            <person name="Turgeon B.G."/>
            <person name="de Wit P.J.G.M."/>
            <person name="Zhong S."/>
            <person name="Goodwin S.B."/>
            <person name="Grigoriev I.V."/>
        </authorList>
    </citation>
    <scope>NUCLEOTIDE SEQUENCE [LARGE SCALE GENOMIC DNA]</scope>
    <source>
        <strain evidence="6 7">UAMH 10762</strain>
    </source>
</reference>
<dbReference type="KEGG" id="bcom:BAUCODRAFT_123531"/>
<evidence type="ECO:0008006" key="8">
    <source>
        <dbReference type="Google" id="ProtNLM"/>
    </source>
</evidence>
<feature type="compositionally biased region" description="Gly residues" evidence="4">
    <location>
        <begin position="105"/>
        <end position="120"/>
    </location>
</feature>
<feature type="region of interest" description="Disordered" evidence="4">
    <location>
        <begin position="1"/>
        <end position="124"/>
    </location>
</feature>
<dbReference type="HOGENOM" id="CLU_819228_0_0_1"/>
<feature type="transmembrane region" description="Helical" evidence="5">
    <location>
        <begin position="279"/>
        <end position="303"/>
    </location>
</feature>
<evidence type="ECO:0000256" key="4">
    <source>
        <dbReference type="SAM" id="MobiDB-lite"/>
    </source>
</evidence>
<dbReference type="RefSeq" id="XP_007677696.1">
    <property type="nucleotide sequence ID" value="XM_007679506.1"/>
</dbReference>
<feature type="compositionally biased region" description="Basic and acidic residues" evidence="4">
    <location>
        <begin position="25"/>
        <end position="37"/>
    </location>
</feature>
<sequence>MADTAAPEGETPNQRTARLRREKMQKKMAEQGEERLARIKALNGGVAPPAEVLGGPAAPTQPQPGVRANQASVDDPDEVDIDSIQRPPRTSSLDNPLMAAMMSGQGQGGQRQQAGGGGGGAEEEDPMMKMMQSLAGLMGGNPNDPNAPPPDVPPALKALLGAGAAQKDAQKSPETSSAYVWRITHAIFALILAMYVTTTSTFTGSQLARTQSKFMATESSSVLGPRLFILFTSAELVLQSTRFFLERGQLSGSGWLATIANSGMVPEPYAQWVRTAGRYIAIAQTIFADAMVIIFVLGVMAWWNGSGAVAW</sequence>
<feature type="compositionally biased region" description="Low complexity" evidence="4">
    <location>
        <begin position="54"/>
        <end position="65"/>
    </location>
</feature>
<dbReference type="PANTHER" id="PTHR28263:SF1">
    <property type="entry name" value="GOLGI TO ER TRAFFIC PROTEIN 2"/>
    <property type="match status" value="1"/>
</dbReference>
<keyword evidence="7" id="KW-1185">Reference proteome</keyword>
<dbReference type="AlphaFoldDB" id="M2MU25"/>
<evidence type="ECO:0000256" key="2">
    <source>
        <dbReference type="ARBA" id="ARBA00022989"/>
    </source>
</evidence>
<keyword evidence="2 5" id="KW-1133">Transmembrane helix</keyword>
<dbReference type="Proteomes" id="UP000011761">
    <property type="component" value="Unassembled WGS sequence"/>
</dbReference>
<organism evidence="6 7">
    <name type="scientific">Baudoinia panamericana (strain UAMH 10762)</name>
    <name type="common">Angels' share fungus</name>
    <name type="synonym">Baudoinia compniacensis (strain UAMH 10762)</name>
    <dbReference type="NCBI Taxonomy" id="717646"/>
    <lineage>
        <taxon>Eukaryota</taxon>
        <taxon>Fungi</taxon>
        <taxon>Dikarya</taxon>
        <taxon>Ascomycota</taxon>
        <taxon>Pezizomycotina</taxon>
        <taxon>Dothideomycetes</taxon>
        <taxon>Dothideomycetidae</taxon>
        <taxon>Mycosphaerellales</taxon>
        <taxon>Teratosphaeriaceae</taxon>
        <taxon>Baudoinia</taxon>
    </lineage>
</organism>
<evidence type="ECO:0000256" key="3">
    <source>
        <dbReference type="ARBA" id="ARBA00023136"/>
    </source>
</evidence>
<feature type="transmembrane region" description="Helical" evidence="5">
    <location>
        <begin position="179"/>
        <end position="197"/>
    </location>
</feature>
<keyword evidence="3 5" id="KW-0472">Membrane</keyword>
<dbReference type="GO" id="GO:0006890">
    <property type="term" value="P:retrograde vesicle-mediated transport, Golgi to endoplasmic reticulum"/>
    <property type="evidence" value="ECO:0007669"/>
    <property type="project" value="TreeGrafter"/>
</dbReference>
<accession>M2MU25</accession>
<name>M2MU25_BAUPA</name>
<evidence type="ECO:0000313" key="7">
    <source>
        <dbReference type="Proteomes" id="UP000011761"/>
    </source>
</evidence>
<dbReference type="EMBL" id="KB445557">
    <property type="protein sequence ID" value="EMC95048.1"/>
    <property type="molecule type" value="Genomic_DNA"/>
</dbReference>
<dbReference type="OMA" id="MRYGQIF"/>
<proteinExistence type="predicted"/>
<evidence type="ECO:0000256" key="5">
    <source>
        <dbReference type="SAM" id="Phobius"/>
    </source>
</evidence>
<dbReference type="InterPro" id="IPR028143">
    <property type="entry name" value="Get2/sif1"/>
</dbReference>